<name>A0ACB8FU11_9SAUR</name>
<keyword evidence="2" id="KW-1185">Reference proteome</keyword>
<protein>
    <submittedName>
        <fullName evidence="1">Uncharacterized protein</fullName>
    </submittedName>
</protein>
<organism evidence="1 2">
    <name type="scientific">Sphaerodactylus townsendi</name>
    <dbReference type="NCBI Taxonomy" id="933632"/>
    <lineage>
        <taxon>Eukaryota</taxon>
        <taxon>Metazoa</taxon>
        <taxon>Chordata</taxon>
        <taxon>Craniata</taxon>
        <taxon>Vertebrata</taxon>
        <taxon>Euteleostomi</taxon>
        <taxon>Lepidosauria</taxon>
        <taxon>Squamata</taxon>
        <taxon>Bifurcata</taxon>
        <taxon>Gekkota</taxon>
        <taxon>Sphaerodactylidae</taxon>
        <taxon>Sphaerodactylus</taxon>
    </lineage>
</organism>
<accession>A0ACB8FU11</accession>
<evidence type="ECO:0000313" key="1">
    <source>
        <dbReference type="EMBL" id="KAH8010685.1"/>
    </source>
</evidence>
<sequence length="1509" mass="172816">MAPGMKGDSRDSALSSSSTEGDTIKVYLRVRPPDGTVPADGNHGLCLSVLSSNTIHLHSKPEPKIFTFDHVADMDTTQESVFSSVARNIVESCMNGYNGTIFAYGQTGSGKTFTMMGPPDSDNFTHNLRGVIPRSFEYLFFLIDREKEKAGTGKNFLCKCSFIEIYNEQIYDLLDSASAGLLLREHITKGVFVDGAVEQVLSSATEAYQMLTVGWRNRRVAATSMNRESSRSHAVFTITVESVEKSNEVVNIRSSQLNLVDLAGSERQKDTHTEGVRLKEAGNINRSLSCLGKVITALVDVSNGKQRHVCYRESKLTFLLRDSLGGNAKTCIIANIHPGSRYFGETLSTLNFAQRAKLIKNKAVVNEDTQGNVKQLQTELKKLKEQLALLTSGRSLHDVSLPIGTLTHEVGKMDYMNSFLEAMLFLEKSESERKVLLDKVAQLEDLCVKKEKFIQSNKMIIKFREDYITRLEKLHKEAYGNFLPKEQEEIFRELKEELKTLREQVEHHPRVVKYAMENHSLREENKRLRSLQSVKRVQEMDAQAMVELEKAFLEASRKECQNGGQQLCPTVMSTDNCAASVEKLKERLLHMQRELANSQQEYEEFKALTKAPKPSLGQQCFARREQMLKMVKPLDIDVTTSSARPEDKFLGRLYSDSPGVVAFLLLEGISDLIARIRKKLHPGSFSRARDMTELIAKRTVWEFSHSSLEVHADLAQAQVASTAFHWKKSRELELEVQSLQTANQHLERILEATKACKRQEVSHLNKIHMETIKNITTPTKAIQLRSRLVARLSPETLSQNSIDTQSSGEMDGILNEPVPAEMNEQAYEAIAEELRLVQEQLSTCQVKLDEEESKNVKLQQHVYKLESHCTQIQELFSSGRNEWQTEKQNLLEQINALEKQHQDTQCKADILKSEVHDLRIVLQSADKELSSIKTEYDAFREKQEKELSELSLRHMNVQLQLDSVRLEYEKVLEGKTSLQDDYDNLQEILKFETDQLTQQLVESKQESEVQKSAFQNLLLLLESEKEHNQKLTMQLQEDKEHSSQELLKASKTIDPEKPPCEMMPRYEQQEIKLQKLQQDLTAAEELTASLRITNAADKEVVTDLMSQIQKMRMSINQKTEYIEGLTRELEDLNYKYNSALAMKEENKAIIETQERQIEELREAIERVQIADKIEKELLCEDLNHTSEQLSKLTEASEKYAALLQCAQEDMIKKEAIIQELKAQLLKKSEELASCKSECEFKIQQAECFRDSAVAVSQSPKTPPNLDAYLAKHLETQEQEILDRRASAVTLECLVAELNEERDAKNCEILRLKTQLCELENTRLEMQTLMENNRNLQSQLEESRRGKRIGSPRHQDVQNPEEKEKEMNRERIAKTKAMEEMLAVRSELEKNRRELKSKNTAFQEITLEVERTRALELKAFQEKEEMRSKLEEMYEERVKMEKEMSLLRKQVESLAEENGKLVGHQNLNQKIQYLVKLKKEHARLIEEADALRAENAFLKEKGECGKTHPD</sequence>
<dbReference type="Proteomes" id="UP000827872">
    <property type="component" value="Linkage Group LG11"/>
</dbReference>
<evidence type="ECO:0000313" key="2">
    <source>
        <dbReference type="Proteomes" id="UP000827872"/>
    </source>
</evidence>
<comment type="caution">
    <text evidence="1">The sequence shown here is derived from an EMBL/GenBank/DDBJ whole genome shotgun (WGS) entry which is preliminary data.</text>
</comment>
<proteinExistence type="predicted"/>
<gene>
    <name evidence="1" type="ORF">K3G42_011231</name>
</gene>
<reference evidence="1" key="1">
    <citation type="submission" date="2021-08" db="EMBL/GenBank/DDBJ databases">
        <title>The first chromosome-level gecko genome reveals the dynamic sex chromosomes of Neotropical dwarf geckos (Sphaerodactylidae: Sphaerodactylus).</title>
        <authorList>
            <person name="Pinto B.J."/>
            <person name="Keating S.E."/>
            <person name="Gamble T."/>
        </authorList>
    </citation>
    <scope>NUCLEOTIDE SEQUENCE</scope>
    <source>
        <strain evidence="1">TG3544</strain>
    </source>
</reference>
<dbReference type="EMBL" id="CM037624">
    <property type="protein sequence ID" value="KAH8010685.1"/>
    <property type="molecule type" value="Genomic_DNA"/>
</dbReference>